<keyword evidence="2" id="KW-0812">Transmembrane</keyword>
<feature type="transmembrane region" description="Helical" evidence="2">
    <location>
        <begin position="198"/>
        <end position="216"/>
    </location>
</feature>
<evidence type="ECO:0000313" key="5">
    <source>
        <dbReference type="Proteomes" id="UP000199529"/>
    </source>
</evidence>
<dbReference type="EMBL" id="FNOK01000036">
    <property type="protein sequence ID" value="SDY82338.1"/>
    <property type="molecule type" value="Genomic_DNA"/>
</dbReference>
<dbReference type="STRING" id="418495.SAMN05216215_103642"/>
<keyword evidence="2" id="KW-1133">Transmembrane helix</keyword>
<name>A0A1H3N0K1_9PSEU</name>
<feature type="transmembrane region" description="Helical" evidence="2">
    <location>
        <begin position="165"/>
        <end position="186"/>
    </location>
</feature>
<dbReference type="RefSeq" id="WP_093272039.1">
    <property type="nucleotide sequence ID" value="NZ_FNOK01000036.1"/>
</dbReference>
<keyword evidence="5" id="KW-1185">Reference proteome</keyword>
<feature type="transmembrane region" description="Helical" evidence="2">
    <location>
        <begin position="255"/>
        <end position="278"/>
    </location>
</feature>
<evidence type="ECO:0000256" key="3">
    <source>
        <dbReference type="SAM" id="SignalP"/>
    </source>
</evidence>
<keyword evidence="3" id="KW-0732">Signal</keyword>
<gene>
    <name evidence="4" type="ORF">SAMN05216215_103642</name>
</gene>
<sequence>MTALAVLLAALGACGYAVGARLQHAAVHDAMDGRGLGLRSQAQLIRNPRWLGGLAALGSGTVLHACALGLAPLSVVQPVGVLALPITVLLNLRQQGITARDLKPSVALSVVAATGGVGAFVFLAAGSATATPIAGDAQLLATQLVAGAILALGVLAMLTRSKARCILFAAGCAVAYGYVSVLMRAVAQQLGTTELLDINPLPLLGIVVAMVVGGWLLQHGYASGPPDLVVACLTVIDPLVAVGLGIGLLGEADQVGSWTAVGEVLCAVVACAGVFALARYHPDTQERSAPAAASLPSTTVTIATSTNTATSPNTANSSSDLAGPSSTDRPDGSST</sequence>
<dbReference type="Proteomes" id="UP000199529">
    <property type="component" value="Unassembled WGS sequence"/>
</dbReference>
<reference evidence="5" key="1">
    <citation type="submission" date="2016-10" db="EMBL/GenBank/DDBJ databases">
        <authorList>
            <person name="Varghese N."/>
            <person name="Submissions S."/>
        </authorList>
    </citation>
    <scope>NUCLEOTIDE SEQUENCE [LARGE SCALE GENOMIC DNA]</scope>
    <source>
        <strain evidence="5">CGMCC 4.3530</strain>
    </source>
</reference>
<dbReference type="OrthoDB" id="5187629at2"/>
<feature type="transmembrane region" description="Helical" evidence="2">
    <location>
        <begin position="62"/>
        <end position="92"/>
    </location>
</feature>
<feature type="region of interest" description="Disordered" evidence="1">
    <location>
        <begin position="303"/>
        <end position="335"/>
    </location>
</feature>
<proteinExistence type="predicted"/>
<feature type="compositionally biased region" description="Low complexity" evidence="1">
    <location>
        <begin position="303"/>
        <end position="319"/>
    </location>
</feature>
<keyword evidence="2" id="KW-0472">Membrane</keyword>
<feature type="transmembrane region" description="Helical" evidence="2">
    <location>
        <begin position="104"/>
        <end position="125"/>
    </location>
</feature>
<feature type="transmembrane region" description="Helical" evidence="2">
    <location>
        <begin position="137"/>
        <end position="158"/>
    </location>
</feature>
<dbReference type="PANTHER" id="PTHR40761">
    <property type="entry name" value="CONSERVED INTEGRAL MEMBRANE ALANINE VALINE AND LEUCINE RICH PROTEIN-RELATED"/>
    <property type="match status" value="1"/>
</dbReference>
<organism evidence="4 5">
    <name type="scientific">Saccharopolyspora shandongensis</name>
    <dbReference type="NCBI Taxonomy" id="418495"/>
    <lineage>
        <taxon>Bacteria</taxon>
        <taxon>Bacillati</taxon>
        <taxon>Actinomycetota</taxon>
        <taxon>Actinomycetes</taxon>
        <taxon>Pseudonocardiales</taxon>
        <taxon>Pseudonocardiaceae</taxon>
        <taxon>Saccharopolyspora</taxon>
    </lineage>
</organism>
<dbReference type="AlphaFoldDB" id="A0A1H3N0K1"/>
<accession>A0A1H3N0K1</accession>
<feature type="transmembrane region" description="Helical" evidence="2">
    <location>
        <begin position="228"/>
        <end position="249"/>
    </location>
</feature>
<feature type="chain" id="PRO_5039495808" description="Magnesium transporter NIPA" evidence="3">
    <location>
        <begin position="20"/>
        <end position="335"/>
    </location>
</feature>
<dbReference type="PANTHER" id="PTHR40761:SF1">
    <property type="entry name" value="CONSERVED INTEGRAL MEMBRANE ALANINE VALINE AND LEUCINE RICH PROTEIN-RELATED"/>
    <property type="match status" value="1"/>
</dbReference>
<feature type="signal peptide" evidence="3">
    <location>
        <begin position="1"/>
        <end position="19"/>
    </location>
</feature>
<evidence type="ECO:0000313" key="4">
    <source>
        <dbReference type="EMBL" id="SDY82338.1"/>
    </source>
</evidence>
<protein>
    <recommendedName>
        <fullName evidence="6">Magnesium transporter NIPA</fullName>
    </recommendedName>
</protein>
<evidence type="ECO:0000256" key="1">
    <source>
        <dbReference type="SAM" id="MobiDB-lite"/>
    </source>
</evidence>
<evidence type="ECO:0008006" key="6">
    <source>
        <dbReference type="Google" id="ProtNLM"/>
    </source>
</evidence>
<evidence type="ECO:0000256" key="2">
    <source>
        <dbReference type="SAM" id="Phobius"/>
    </source>
</evidence>